<feature type="region of interest" description="Disordered" evidence="1">
    <location>
        <begin position="199"/>
        <end position="312"/>
    </location>
</feature>
<feature type="compositionally biased region" description="Polar residues" evidence="1">
    <location>
        <begin position="217"/>
        <end position="234"/>
    </location>
</feature>
<feature type="compositionally biased region" description="Low complexity" evidence="1">
    <location>
        <begin position="152"/>
        <end position="161"/>
    </location>
</feature>
<feature type="compositionally biased region" description="Polar residues" evidence="1">
    <location>
        <begin position="357"/>
        <end position="367"/>
    </location>
</feature>
<gene>
    <name evidence="2" type="ORF">BDZ90DRAFT_260010</name>
</gene>
<evidence type="ECO:0000313" key="2">
    <source>
        <dbReference type="EMBL" id="PWN28191.1"/>
    </source>
</evidence>
<evidence type="ECO:0000256" key="1">
    <source>
        <dbReference type="SAM" id="MobiDB-lite"/>
    </source>
</evidence>
<feature type="compositionally biased region" description="Polar residues" evidence="1">
    <location>
        <begin position="162"/>
        <end position="175"/>
    </location>
</feature>
<feature type="region of interest" description="Disordered" evidence="1">
    <location>
        <begin position="449"/>
        <end position="515"/>
    </location>
</feature>
<feature type="compositionally biased region" description="Low complexity" evidence="1">
    <location>
        <begin position="258"/>
        <end position="273"/>
    </location>
</feature>
<name>A0A316UV34_9BASI</name>
<feature type="compositionally biased region" description="Polar residues" evidence="1">
    <location>
        <begin position="682"/>
        <end position="703"/>
    </location>
</feature>
<dbReference type="GeneID" id="37030039"/>
<keyword evidence="3" id="KW-1185">Reference proteome</keyword>
<feature type="compositionally biased region" description="Basic and acidic residues" evidence="1">
    <location>
        <begin position="449"/>
        <end position="463"/>
    </location>
</feature>
<accession>A0A316UV34</accession>
<proteinExistence type="predicted"/>
<feature type="compositionally biased region" description="Low complexity" evidence="1">
    <location>
        <begin position="373"/>
        <end position="391"/>
    </location>
</feature>
<feature type="compositionally biased region" description="Pro residues" evidence="1">
    <location>
        <begin position="392"/>
        <end position="402"/>
    </location>
</feature>
<evidence type="ECO:0000313" key="3">
    <source>
        <dbReference type="Proteomes" id="UP000245884"/>
    </source>
</evidence>
<dbReference type="RefSeq" id="XP_025362803.1">
    <property type="nucleotide sequence ID" value="XM_025508216.1"/>
</dbReference>
<dbReference type="Proteomes" id="UP000245884">
    <property type="component" value="Unassembled WGS sequence"/>
</dbReference>
<organism evidence="2 3">
    <name type="scientific">Jaminaea rosea</name>
    <dbReference type="NCBI Taxonomy" id="1569628"/>
    <lineage>
        <taxon>Eukaryota</taxon>
        <taxon>Fungi</taxon>
        <taxon>Dikarya</taxon>
        <taxon>Basidiomycota</taxon>
        <taxon>Ustilaginomycotina</taxon>
        <taxon>Exobasidiomycetes</taxon>
        <taxon>Microstromatales</taxon>
        <taxon>Microstromatales incertae sedis</taxon>
        <taxon>Jaminaea</taxon>
    </lineage>
</organism>
<dbReference type="EMBL" id="KZ819666">
    <property type="protein sequence ID" value="PWN28191.1"/>
    <property type="molecule type" value="Genomic_DNA"/>
</dbReference>
<protein>
    <submittedName>
        <fullName evidence="2">Uncharacterized protein</fullName>
    </submittedName>
</protein>
<feature type="region of interest" description="Disordered" evidence="1">
    <location>
        <begin position="529"/>
        <end position="548"/>
    </location>
</feature>
<feature type="region of interest" description="Disordered" evidence="1">
    <location>
        <begin position="674"/>
        <end position="811"/>
    </location>
</feature>
<feature type="region of interest" description="Disordered" evidence="1">
    <location>
        <begin position="414"/>
        <end position="433"/>
    </location>
</feature>
<feature type="region of interest" description="Disordered" evidence="1">
    <location>
        <begin position="332"/>
        <end position="406"/>
    </location>
</feature>
<feature type="compositionally biased region" description="Low complexity" evidence="1">
    <location>
        <begin position="763"/>
        <end position="779"/>
    </location>
</feature>
<feature type="region of interest" description="Disordered" evidence="1">
    <location>
        <begin position="150"/>
        <end position="184"/>
    </location>
</feature>
<dbReference type="AlphaFoldDB" id="A0A316UV34"/>
<sequence>MTVSYQGADERYPLSSPMDWSLLTIPSAHLSHKMSSSSPPSSAPPTTQRFARQRHPYAGTNTLALRAGGLAARRSMLLRKAAVAPLVLLEDPLVPRNDTVELFEEDMSLARSNVGKWVARSPQSATFASASTRRPSLQRRASQIMNLPHFQSSASSLDQSSPTEIVSSSVASTPSTRRRPSIAMSEDSSLGLILNLKSKPSKAAERDRAATAVLAPQTPSRTTSLPRPSLQSLAEQPANRSEDGNMHPSPTKSYEDVATPAKATTTPKTSSKPRTLRNVKSAGALVLGRKTTKQQHQPRVSSGHDQKSLGRIGSFSLPYKSASLAPRSKVRPPMLVLTPPAPRAPTMSTVGRAEPSSAGTGTRTSPSIAGKAVSPVSSVTSSPRKSPLRCASPPPQPPPPTIALPLLPSPSLKDVVPPLRPRTAPLSPVLPPIAAGGPLKLLDFIRPRSEHREEGQTSHESHAKASSNEIEPRSAHPYSGAESCSPPVTPTTPTRTGSYGLESASGTWPPRGLRMRSVLPTLPAGFVPPSSHFSMTPPSPSTPVQSASLATETALASSSIAAPPPLLSPPLALSTPPIVSPTPSIASSHPSTAGYFGAPQLALADLENLAQDWPSYTGDFFLTADEEQQGGPGGTGRKGVSSFMSLGSTMSQTQSRDTAAWPTTDDVPFCRQTASVEEEQDTSLPPTSAARSCRTPTAASFTSPGHAPPARAPAPLALPNSSDLAAAAAAAAASQRPPRSPSRVKAKPFKLVPKSLSPKAWTSASSLPSAISASKSPSSVDTGKQTKPKANVRSAAPREGEGKSKPRSLATAPNMELALLTWIG</sequence>
<feature type="compositionally biased region" description="Low complexity" evidence="1">
    <location>
        <begin position="713"/>
        <end position="741"/>
    </location>
</feature>
<reference evidence="2 3" key="1">
    <citation type="journal article" date="2018" name="Mol. Biol. Evol.">
        <title>Broad Genomic Sampling Reveals a Smut Pathogenic Ancestry of the Fungal Clade Ustilaginomycotina.</title>
        <authorList>
            <person name="Kijpornyongpan T."/>
            <person name="Mondo S.J."/>
            <person name="Barry K."/>
            <person name="Sandor L."/>
            <person name="Lee J."/>
            <person name="Lipzen A."/>
            <person name="Pangilinan J."/>
            <person name="LaButti K."/>
            <person name="Hainaut M."/>
            <person name="Henrissat B."/>
            <person name="Grigoriev I.V."/>
            <person name="Spatafora J.W."/>
            <person name="Aime M.C."/>
        </authorList>
    </citation>
    <scope>NUCLEOTIDE SEQUENCE [LARGE SCALE GENOMIC DNA]</scope>
    <source>
        <strain evidence="2 3">MCA 5214</strain>
    </source>
</reference>